<evidence type="ECO:0000256" key="1">
    <source>
        <dbReference type="SAM" id="MobiDB-lite"/>
    </source>
</evidence>
<dbReference type="EMBL" id="LXQA010049139">
    <property type="protein sequence ID" value="MCI02450.1"/>
    <property type="molecule type" value="Genomic_DNA"/>
</dbReference>
<comment type="caution">
    <text evidence="3">The sequence shown here is derived from an EMBL/GenBank/DDBJ whole genome shotgun (WGS) entry which is preliminary data.</text>
</comment>
<dbReference type="InterPro" id="IPR012417">
    <property type="entry name" value="CaM-bd_dom_pln"/>
</dbReference>
<feature type="region of interest" description="Disordered" evidence="1">
    <location>
        <begin position="69"/>
        <end position="91"/>
    </location>
</feature>
<protein>
    <submittedName>
        <fullName evidence="3">Pathogen-induced calmodulin-binding protein</fullName>
    </submittedName>
</protein>
<dbReference type="Pfam" id="PF07839">
    <property type="entry name" value="CaM_binding"/>
    <property type="match status" value="1"/>
</dbReference>
<proteinExistence type="predicted"/>
<organism evidence="3 4">
    <name type="scientific">Trifolium medium</name>
    <dbReference type="NCBI Taxonomy" id="97028"/>
    <lineage>
        <taxon>Eukaryota</taxon>
        <taxon>Viridiplantae</taxon>
        <taxon>Streptophyta</taxon>
        <taxon>Embryophyta</taxon>
        <taxon>Tracheophyta</taxon>
        <taxon>Spermatophyta</taxon>
        <taxon>Magnoliopsida</taxon>
        <taxon>eudicotyledons</taxon>
        <taxon>Gunneridae</taxon>
        <taxon>Pentapetalae</taxon>
        <taxon>rosids</taxon>
        <taxon>fabids</taxon>
        <taxon>Fabales</taxon>
        <taxon>Fabaceae</taxon>
        <taxon>Papilionoideae</taxon>
        <taxon>50 kb inversion clade</taxon>
        <taxon>NPAAA clade</taxon>
        <taxon>Hologalegina</taxon>
        <taxon>IRL clade</taxon>
        <taxon>Trifolieae</taxon>
        <taxon>Trifolium</taxon>
    </lineage>
</organism>
<dbReference type="PANTHER" id="PTHR33923">
    <property type="entry name" value="CALMODULIN-BINDING PROTEIN-RELATED"/>
    <property type="match status" value="1"/>
</dbReference>
<feature type="domain" description="Calmodulin-binding" evidence="2">
    <location>
        <begin position="29"/>
        <end position="84"/>
    </location>
</feature>
<sequence>MYSEGMNQKEEKMESGNGIYQEQKEQSVSKEGNRPNQQFSRSCSNLKKVILLRRFIKALDKVRKFNPREPRYLPVEPDSEARKSSIVASRYGKKKRHKSHIGCLIMDLDKLYAMQINPF</sequence>
<dbReference type="Proteomes" id="UP000265520">
    <property type="component" value="Unassembled WGS sequence"/>
</dbReference>
<accession>A0A392NTA4</accession>
<keyword evidence="4" id="KW-1185">Reference proteome</keyword>
<evidence type="ECO:0000313" key="4">
    <source>
        <dbReference type="Proteomes" id="UP000265520"/>
    </source>
</evidence>
<evidence type="ECO:0000313" key="3">
    <source>
        <dbReference type="EMBL" id="MCI02450.1"/>
    </source>
</evidence>
<dbReference type="InterPro" id="IPR044681">
    <property type="entry name" value="PICBP-like"/>
</dbReference>
<evidence type="ECO:0000259" key="2">
    <source>
        <dbReference type="Pfam" id="PF07839"/>
    </source>
</evidence>
<name>A0A392NTA4_9FABA</name>
<feature type="compositionally biased region" description="Basic and acidic residues" evidence="1">
    <location>
        <begin position="22"/>
        <end position="33"/>
    </location>
</feature>
<feature type="region of interest" description="Disordered" evidence="1">
    <location>
        <begin position="1"/>
        <end position="40"/>
    </location>
</feature>
<reference evidence="3 4" key="1">
    <citation type="journal article" date="2018" name="Front. Plant Sci.">
        <title>Red Clover (Trifolium pratense) and Zigzag Clover (T. medium) - A Picture of Genomic Similarities and Differences.</title>
        <authorList>
            <person name="Dluhosova J."/>
            <person name="Istvanek J."/>
            <person name="Nedelnik J."/>
            <person name="Repkova J."/>
        </authorList>
    </citation>
    <scope>NUCLEOTIDE SEQUENCE [LARGE SCALE GENOMIC DNA]</scope>
    <source>
        <strain evidence="4">cv. 10/8</strain>
        <tissue evidence="3">Leaf</tissue>
    </source>
</reference>
<dbReference type="GO" id="GO:0005516">
    <property type="term" value="F:calmodulin binding"/>
    <property type="evidence" value="ECO:0007669"/>
    <property type="project" value="InterPro"/>
</dbReference>
<dbReference type="PANTHER" id="PTHR33923:SF3">
    <property type="entry name" value="CALMODULIN BINDING PROTEIN PICBP"/>
    <property type="match status" value="1"/>
</dbReference>
<dbReference type="AlphaFoldDB" id="A0A392NTA4"/>